<reference evidence="3" key="1">
    <citation type="submission" date="2012-11" db="EMBL/GenBank/DDBJ databases">
        <authorList>
            <person name="Lucero-Rivera Y.E."/>
            <person name="Tovar-Ramirez D."/>
        </authorList>
    </citation>
    <scope>NUCLEOTIDE SEQUENCE</scope>
    <source>
        <tissue evidence="3">Salivary gland</tissue>
    </source>
</reference>
<dbReference type="Pfam" id="PF14529">
    <property type="entry name" value="Exo_endo_phos_2"/>
    <property type="match status" value="1"/>
</dbReference>
<keyword evidence="1" id="KW-0175">Coiled coil</keyword>
<dbReference type="AlphaFoldDB" id="L7MAZ8"/>
<protein>
    <submittedName>
        <fullName evidence="3">Putative tick transposon</fullName>
    </submittedName>
</protein>
<dbReference type="EMBL" id="GACK01003603">
    <property type="protein sequence ID" value="JAA61431.1"/>
    <property type="molecule type" value="mRNA"/>
</dbReference>
<feature type="non-terminal residue" evidence="3">
    <location>
        <position position="1"/>
    </location>
</feature>
<dbReference type="GO" id="GO:0071897">
    <property type="term" value="P:DNA biosynthetic process"/>
    <property type="evidence" value="ECO:0007669"/>
    <property type="project" value="UniProtKB-ARBA"/>
</dbReference>
<dbReference type="Gene3D" id="3.30.420.10">
    <property type="entry name" value="Ribonuclease H-like superfamily/Ribonuclease H"/>
    <property type="match status" value="1"/>
</dbReference>
<dbReference type="InterPro" id="IPR036397">
    <property type="entry name" value="RNaseH_sf"/>
</dbReference>
<evidence type="ECO:0000256" key="1">
    <source>
        <dbReference type="SAM" id="Coils"/>
    </source>
</evidence>
<accession>L7MAZ8</accession>
<feature type="coiled-coil region" evidence="1">
    <location>
        <begin position="312"/>
        <end position="339"/>
    </location>
</feature>
<dbReference type="GO" id="GO:0003824">
    <property type="term" value="F:catalytic activity"/>
    <property type="evidence" value="ECO:0007669"/>
    <property type="project" value="InterPro"/>
</dbReference>
<proteinExistence type="evidence at transcript level"/>
<dbReference type="SUPFAM" id="SSF53098">
    <property type="entry name" value="Ribonuclease H-like"/>
    <property type="match status" value="1"/>
</dbReference>
<evidence type="ECO:0000259" key="2">
    <source>
        <dbReference type="PROSITE" id="PS50878"/>
    </source>
</evidence>
<dbReference type="SUPFAM" id="SSF56672">
    <property type="entry name" value="DNA/RNA polymerases"/>
    <property type="match status" value="1"/>
</dbReference>
<dbReference type="InterPro" id="IPR036691">
    <property type="entry name" value="Endo/exonu/phosph_ase_sf"/>
</dbReference>
<name>L7MAZ8_RHIPC</name>
<dbReference type="Pfam" id="PF00078">
    <property type="entry name" value="RVT_1"/>
    <property type="match status" value="1"/>
</dbReference>
<dbReference type="PROSITE" id="PS50878">
    <property type="entry name" value="RT_POL"/>
    <property type="match status" value="1"/>
</dbReference>
<dbReference type="CDD" id="cd01650">
    <property type="entry name" value="RT_nLTR_like"/>
    <property type="match status" value="1"/>
</dbReference>
<organism evidence="3">
    <name type="scientific">Rhipicephalus pulchellus</name>
    <name type="common">Yellow backed tick</name>
    <name type="synonym">Dermacentor pulchellus</name>
    <dbReference type="NCBI Taxonomy" id="72859"/>
    <lineage>
        <taxon>Eukaryota</taxon>
        <taxon>Metazoa</taxon>
        <taxon>Ecdysozoa</taxon>
        <taxon>Arthropoda</taxon>
        <taxon>Chelicerata</taxon>
        <taxon>Arachnida</taxon>
        <taxon>Acari</taxon>
        <taxon>Parasitiformes</taxon>
        <taxon>Ixodida</taxon>
        <taxon>Ixodoidea</taxon>
        <taxon>Ixodidae</taxon>
        <taxon>Rhipicephalinae</taxon>
        <taxon>Rhipicephalus</taxon>
        <taxon>Rhipicephalus</taxon>
    </lineage>
</organism>
<feature type="domain" description="Reverse transcriptase" evidence="2">
    <location>
        <begin position="468"/>
        <end position="732"/>
    </location>
</feature>
<dbReference type="PANTHER" id="PTHR19446">
    <property type="entry name" value="REVERSE TRANSCRIPTASES"/>
    <property type="match status" value="1"/>
</dbReference>
<dbReference type="GO" id="GO:0042575">
    <property type="term" value="C:DNA polymerase complex"/>
    <property type="evidence" value="ECO:0007669"/>
    <property type="project" value="UniProtKB-ARBA"/>
</dbReference>
<dbReference type="InterPro" id="IPR000477">
    <property type="entry name" value="RT_dom"/>
</dbReference>
<dbReference type="InterPro" id="IPR012337">
    <property type="entry name" value="RNaseH-like_sf"/>
</dbReference>
<dbReference type="InterPro" id="IPR043502">
    <property type="entry name" value="DNA/RNA_pol_sf"/>
</dbReference>
<reference evidence="3" key="2">
    <citation type="journal article" date="2015" name="J. Proteomics">
        <title>Sexual differences in the sialomes of the zebra tick, Rhipicephalus pulchellus.</title>
        <authorList>
            <person name="Tan A.W."/>
            <person name="Francischetti I.M."/>
            <person name="Slovak M."/>
            <person name="Kini R.M."/>
            <person name="Ribeiro J.M."/>
        </authorList>
    </citation>
    <scope>NUCLEOTIDE SEQUENCE</scope>
    <source>
        <tissue evidence="3">Salivary gland</tissue>
    </source>
</reference>
<dbReference type="GO" id="GO:0003676">
    <property type="term" value="F:nucleic acid binding"/>
    <property type="evidence" value="ECO:0007669"/>
    <property type="project" value="InterPro"/>
</dbReference>
<evidence type="ECO:0000313" key="3">
    <source>
        <dbReference type="EMBL" id="JAA61431.1"/>
    </source>
</evidence>
<dbReference type="SUPFAM" id="SSF56219">
    <property type="entry name" value="DNase I-like"/>
    <property type="match status" value="1"/>
</dbReference>
<dbReference type="InterPro" id="IPR005135">
    <property type="entry name" value="Endo/exonuclease/phosphatase"/>
</dbReference>
<feature type="non-terminal residue" evidence="3">
    <location>
        <position position="1153"/>
    </location>
</feature>
<dbReference type="Gene3D" id="3.60.10.10">
    <property type="entry name" value="Endonuclease/exonuclease/phosphatase"/>
    <property type="match status" value="1"/>
</dbReference>
<sequence>TMNNNQKRISEECEIWQWNCRGFRRKFGQLSQLVMAQKKSPAIIALQEAGTHPKLQGYETFSTEDENWHVATLVDKTVTAISHKSIEGTDIPHIITEIIYKGARKKSVFIINIYSSPSQKRATFDTLFQETAKIATGSPLVIVGDFNARHSNWGYTTTDTKGKNIAGQIEALGMTLLTDPAIPTRTGNSISADTSPDLTITKNCPMAEWCNTLENLGSDHYIISTTIRAGIIRKQIGTAKITDWRAYRESLKEETTDITDLDKWCEVIRNLKHKHTKSVTRTEKTPEVDPHLLHLWDARRSLTKRWKRQKRNRKLKMKIKNITQEAEEYANQLATANWERFCGSLQGTLGTAKTWSILRSMIDPLKTRREGQKNLERLLHSYPGTKDQLLQAVHTKCFGDTASIPPYQVDYSGHPHPGMDELFTEAEVREAIASTKRNTAAGADQISNAMIRNMNDESVTALTNFINDHWVKGTIPHQWKHAVIIMIPKPGKKLALENLRPISITSCLGKVFERLVNTRLQRHLEENNFMPDTMFGFRPHLSTQDILLLLKEEVLTNVPKAGEHIVMAIDIKGAFDNVSHKGILDGLAETNCGMRTYQYVRSFLNQRTAVIKVGDDETNIIHPPNKGTPQGAVISPTLFNIAMIGLAKKLQEIPDIRHSLYADDITIWITKGNLGEKEEKLQLAANIIETYTKERGLQCSPEKSELIRLTKDKKQRTDPGLKLEIRLQGTVIPERPILRVLGMWLQSNNRCLHTLNAIRKTTQQINRMITRVAHNRKGMGEQDTLRLVKSLVISRVMYSLPYHALNREEQDKADKIIRMAYKTALRLPCNTSNEKLLSLGLHNTFDELAEAQLIAQRTRLAQTPAGRALLHRVGLEECISTHQKTKELPSQIRDLYGVSPIPQNMDPTLHAGRRKARAAYIDKTTKFLNTARFTDASPYWANAKNMVAVVVNRRGKITACASVSQATIIEAEEIAIALAIREGMERNAPLTIITDCQAACRNYQKGKIGAKAHRILTQSSRELDISYTQTITWAPGHEGVTGNLYADEAARGFTNYRAADGNTVEDPTPIDPSYKAILRYYRDSRRLYPAPHKNLSAMDSATLRRLQTNTYINIHRLHTYYPTAYKDICPWCGSTPTLYHITWECTAHTEEKE</sequence>